<dbReference type="GO" id="GO:0003712">
    <property type="term" value="F:transcription coregulator activity"/>
    <property type="evidence" value="ECO:0007669"/>
    <property type="project" value="InterPro"/>
</dbReference>
<organism evidence="9 10">
    <name type="scientific">Sungouiella intermedia</name>
    <dbReference type="NCBI Taxonomy" id="45354"/>
    <lineage>
        <taxon>Eukaryota</taxon>
        <taxon>Fungi</taxon>
        <taxon>Dikarya</taxon>
        <taxon>Ascomycota</taxon>
        <taxon>Saccharomycotina</taxon>
        <taxon>Pichiomycetes</taxon>
        <taxon>Metschnikowiaceae</taxon>
        <taxon>Sungouiella</taxon>
    </lineage>
</organism>
<evidence type="ECO:0000256" key="1">
    <source>
        <dbReference type="ARBA" id="ARBA00004123"/>
    </source>
</evidence>
<comment type="subcellular location">
    <subcellularLocation>
        <location evidence="1">Nucleus</location>
    </subcellularLocation>
</comment>
<keyword evidence="4" id="KW-0805">Transcription regulation</keyword>
<feature type="domain" description="Mediator complex subunit Med12" evidence="8">
    <location>
        <begin position="137"/>
        <end position="200"/>
    </location>
</feature>
<dbReference type="EMBL" id="LT635767">
    <property type="protein sequence ID" value="SGZ55719.1"/>
    <property type="molecule type" value="Genomic_DNA"/>
</dbReference>
<evidence type="ECO:0000313" key="9">
    <source>
        <dbReference type="EMBL" id="SGZ55719.1"/>
    </source>
</evidence>
<keyword evidence="6" id="KW-0539">Nucleus</keyword>
<sequence>MSKQKKNSLLAGHSRAAHTTSAKDEITAMKYVMDKPILPVYPLDDKQPPKVYPDYVPWQEDDSMKDKLKNSGYLNKGYFESPLVSNEYYSARNLIQETLFSSTQNCSTILKELSQHFTKAYKTRNEVINKISYSSNAFKVPPRVTLTASKKEAWLKDLANQDVPLLAVSVKLPHGIRNKVLVDSMCNYVVPISRAIWFTKCSLYSELLLLRRKYQSKQSSIPQNGVVNFPPLDVFEGRWLQEWTQQVADYVFKFSKEMPNVGTGERKGPFQSKLNYLLSYILSLYVERLIDGVFFLSSIIKFLRDDLPFDTADLALLLDLSKAEEGEELAILSQLLKGRSVNYGQILVGMTLITMFWNDIMEEDFLCKYFSESLLLNHFLIEKIPVLTAKTSRSSLASSSLLKMLKDDLLLLISTSINKLFKHNTNVFIVPNYWVLIGDVLYQVLMKDNSLTDPIQQENLQKVLQLINYRNVSLMLNMKYLVREERNEVSPRVAARRSSYLDADYQSASSKSRYQRVEEAEHTYINRATDDNLKFVEQLDNLKLNNSLTASLKPRPSTLFDSNLWKTKLKIVVYWCVTVYRDMGSSSEKILIICNYLKRKVLQALTTRGSSHLKAEFENELLESIFSLSQEPAENICMYNLYVLINELYQLKIISISSYLRKIIACGVFYKSPQEGENITQLSNDPQISFHLSILRNLPVLNNKQCDHILRKWTVEGFDFLDHFTSGTSLLQEHFLNCLVNNTFGSKFHESLQTISSLNVGVKFLLVNWLTSQVKKTISNSPRLIHITPSTIANIYLFYSITDNLTVFFKVFVKYVLQNENKVIIFYLDTLYFISKLILHHHNLVKFIAGSSYEAVSSAYELFKLVILNYKDLLSRETDLYKFKEVWRIIDSSVEKSSKTESMQTHTTKGGLDRLLYGRETADSPVKISAHATRQNDAYSAETFKYDLESLLTLKIPDLSGEELDDCFNEIAHWGHPFKKEQFTDINLAEQAIQQVLHEWLQRVAKLTESEDLAIFKLLETLKKNFKLNGGTMFYSCAQLFVSEVLQKKQVNHELALLLAKLLTYEILLIFDLFNIFRQLHNSADWLTEIFTFGSNEVFGSLFSYQSLLLDNIQKEYIRKHYDDVVIYSLERLKKEGMHSEKGIFVRHKDSILGVVRDALIFNRKWTMHCLVGEMETKDLIELCDQLFPSELLVSNIDDISNLAKASNEFSLPIIQTILKVITTSILDPNKVQVMASTILDNLHFLFGPQNSYFGEMFNYLDWGFKLQIFNYLEKIFLTQIQFEPVWDLENAMVTEDVHYVSLRLNEDGIELIPIFKDFFKKFSVSSVDKLDTPPELFENLSNFLVKLLQLLNNQAAVELDDRTIHDTISILLRLLIIHKTSLTSAMAREDSVNFVFLKNLVALLNSSYLADGHEKLRILLYDLLLLMKSSLTQILSVASDDIMATSPQQNSLHSPLNAEAKRDNALLESSDYGSNALSTMSAILNLPEPSMALPFETSGSAESNSAIALDHSELENDGDIDFVNQSGLVLQHCRRDSMTFIPYMAQDDHPSVPFSIKSLKLIEDTSTGLNDGCIDLSLFDAYTTKENPL</sequence>
<evidence type="ECO:0000256" key="4">
    <source>
        <dbReference type="ARBA" id="ARBA00023015"/>
    </source>
</evidence>
<dbReference type="InterPro" id="IPR019035">
    <property type="entry name" value="Mediator_Med12"/>
</dbReference>
<comment type="similarity">
    <text evidence="2">Belongs to the Mediator complex subunit 12 family.</text>
</comment>
<evidence type="ECO:0000256" key="5">
    <source>
        <dbReference type="ARBA" id="ARBA00023163"/>
    </source>
</evidence>
<dbReference type="SMART" id="SM01281">
    <property type="entry name" value="Med12"/>
    <property type="match status" value="1"/>
</dbReference>
<evidence type="ECO:0000259" key="8">
    <source>
        <dbReference type="SMART" id="SM01281"/>
    </source>
</evidence>
<name>A0A1L0BWI5_9ASCO</name>
<protein>
    <recommendedName>
        <fullName evidence="3">Mediator of RNA polymerase II transcription subunit 12</fullName>
    </recommendedName>
    <alternativeName>
        <fullName evidence="7">Mediator complex subunit 12</fullName>
    </alternativeName>
</protein>
<evidence type="ECO:0000256" key="3">
    <source>
        <dbReference type="ARBA" id="ARBA00019622"/>
    </source>
</evidence>
<reference evidence="9 10" key="1">
    <citation type="submission" date="2016-10" db="EMBL/GenBank/DDBJ databases">
        <authorList>
            <person name="de Groot N.N."/>
        </authorList>
    </citation>
    <scope>NUCLEOTIDE SEQUENCE [LARGE SCALE GENOMIC DNA]</scope>
    <source>
        <strain evidence="9 10">PYCC 4715</strain>
    </source>
</reference>
<evidence type="ECO:0000256" key="2">
    <source>
        <dbReference type="ARBA" id="ARBA00010289"/>
    </source>
</evidence>
<dbReference type="GO" id="GO:0006357">
    <property type="term" value="P:regulation of transcription by RNA polymerase II"/>
    <property type="evidence" value="ECO:0007669"/>
    <property type="project" value="InterPro"/>
</dbReference>
<accession>A0A1L0BWI5</accession>
<dbReference type="Proteomes" id="UP000182259">
    <property type="component" value="Chromosome IV"/>
</dbReference>
<evidence type="ECO:0000313" key="10">
    <source>
        <dbReference type="Proteomes" id="UP000182259"/>
    </source>
</evidence>
<keyword evidence="5" id="KW-0804">Transcription</keyword>
<proteinExistence type="inferred from homology"/>
<evidence type="ECO:0000256" key="7">
    <source>
        <dbReference type="ARBA" id="ARBA00032010"/>
    </source>
</evidence>
<evidence type="ECO:0000256" key="6">
    <source>
        <dbReference type="ARBA" id="ARBA00023242"/>
    </source>
</evidence>
<dbReference type="GO" id="GO:0016592">
    <property type="term" value="C:mediator complex"/>
    <property type="evidence" value="ECO:0007669"/>
    <property type="project" value="InterPro"/>
</dbReference>
<dbReference type="Pfam" id="PF09497">
    <property type="entry name" value="Med12"/>
    <property type="match status" value="1"/>
</dbReference>
<dbReference type="PANTHER" id="PTHR46567:SF1">
    <property type="entry name" value="MEDIATOR OF RNA POLYMERASE II TRANSCRIPTION SUBUNIT 12"/>
    <property type="match status" value="1"/>
</dbReference>
<gene>
    <name evidence="9" type="ORF">SAMEA4029009_CIC11G00000002118</name>
</gene>
<dbReference type="PANTHER" id="PTHR46567">
    <property type="entry name" value="MEDIATOR OF RNA POLYMERASE II TRANSCRIPTION SUBUNIT 12"/>
    <property type="match status" value="1"/>
</dbReference>